<evidence type="ECO:0000313" key="1">
    <source>
        <dbReference type="EMBL" id="CEM29189.1"/>
    </source>
</evidence>
<sequence>MTAGAFEAASQLLTSLIDRSGSLLRDLKETQVVAEHYKNGTTEELRKSFEADESTQGGASLSDEQIRLALGQQCVRIVGECNDLCRQTVQAIGDHCQEWDTVGRCSRLMELREDVLPACQRTKMVCGEVIQRHSWKHYRNIILKNTLGVIFGDAWLPPPPKQENLRFRW</sequence>
<dbReference type="VEuPathDB" id="CryptoDB:Cvel_660"/>
<protein>
    <submittedName>
        <fullName evidence="1">Uncharacterized protein</fullName>
    </submittedName>
</protein>
<dbReference type="AlphaFoldDB" id="A0A0G4GHI0"/>
<name>A0A0G4GHI0_9ALVE</name>
<organism evidence="1">
    <name type="scientific">Chromera velia CCMP2878</name>
    <dbReference type="NCBI Taxonomy" id="1169474"/>
    <lineage>
        <taxon>Eukaryota</taxon>
        <taxon>Sar</taxon>
        <taxon>Alveolata</taxon>
        <taxon>Colpodellida</taxon>
        <taxon>Chromeraceae</taxon>
        <taxon>Chromera</taxon>
    </lineage>
</organism>
<reference evidence="1" key="1">
    <citation type="submission" date="2014-11" db="EMBL/GenBank/DDBJ databases">
        <authorList>
            <person name="Otto D Thomas"/>
            <person name="Naeem Raeece"/>
        </authorList>
    </citation>
    <scope>NUCLEOTIDE SEQUENCE</scope>
</reference>
<dbReference type="EMBL" id="CDMZ01001215">
    <property type="protein sequence ID" value="CEM29189.1"/>
    <property type="molecule type" value="Genomic_DNA"/>
</dbReference>
<accession>A0A0G4GHI0</accession>
<proteinExistence type="predicted"/>
<gene>
    <name evidence="1" type="ORF">Cvel_660</name>
</gene>